<dbReference type="EMBL" id="JAHLQO010000003">
    <property type="protein sequence ID" value="MBU5669218.1"/>
    <property type="molecule type" value="Genomic_DNA"/>
</dbReference>
<reference evidence="1 2" key="1">
    <citation type="submission" date="2021-06" db="EMBL/GenBank/DDBJ databases">
        <authorList>
            <person name="Sun Q."/>
            <person name="Li D."/>
        </authorList>
    </citation>
    <scope>NUCLEOTIDE SEQUENCE [LARGE SCALE GENOMIC DNA]</scope>
    <source>
        <strain evidence="1 2">MSJ-1</strain>
    </source>
</reference>
<evidence type="ECO:0008006" key="3">
    <source>
        <dbReference type="Google" id="ProtNLM"/>
    </source>
</evidence>
<evidence type="ECO:0000313" key="2">
    <source>
        <dbReference type="Proteomes" id="UP000783742"/>
    </source>
</evidence>
<protein>
    <recommendedName>
        <fullName evidence="3">FeS cluster biogenesis domain-containing protein</fullName>
    </recommendedName>
</protein>
<dbReference type="RefSeq" id="WP_216549061.1">
    <property type="nucleotide sequence ID" value="NZ_JAHLQO010000003.1"/>
</dbReference>
<accession>A0ABS6FGB6</accession>
<gene>
    <name evidence="1" type="ORF">KQI68_05105</name>
</gene>
<comment type="caution">
    <text evidence="1">The sequence shown here is derived from an EMBL/GenBank/DDBJ whole genome shotgun (WGS) entry which is preliminary data.</text>
</comment>
<keyword evidence="2" id="KW-1185">Reference proteome</keyword>
<dbReference type="Proteomes" id="UP000783742">
    <property type="component" value="Unassembled WGS sequence"/>
</dbReference>
<sequence length="107" mass="12588">MKFKLNKKALEFARKKNINSLFIDPDLNSKESCCTIGTVDFNISHKDTGDRDRYLKYDDEADNVEIFYNPNIDFFIDEDEEIEISVFGIGNFKKFYIVNEINSIERN</sequence>
<proteinExistence type="predicted"/>
<organism evidence="1 2">
    <name type="scientific">Peptoniphilus ovalis</name>
    <dbReference type="NCBI Taxonomy" id="2841503"/>
    <lineage>
        <taxon>Bacteria</taxon>
        <taxon>Bacillati</taxon>
        <taxon>Bacillota</taxon>
        <taxon>Tissierellia</taxon>
        <taxon>Tissierellales</taxon>
        <taxon>Peptoniphilaceae</taxon>
        <taxon>Peptoniphilus</taxon>
    </lineage>
</organism>
<evidence type="ECO:0000313" key="1">
    <source>
        <dbReference type="EMBL" id="MBU5669218.1"/>
    </source>
</evidence>
<name>A0ABS6FGB6_9FIRM</name>